<sequence>MQDPIPFVSPSASDIGRDLVEDGFLLYSHAPENLKECGSKPDSKKGDEERWEFETRPKLSPERSPSARKVLAPQIPRFSPMNVDSNRELLRLGDNDGQMHSVHCLFHSTTGAQCESLHSLKITKTLLLCWDPIGLRWGRPSK</sequence>
<proteinExistence type="predicted"/>
<accession>A0A8H6Z3I7</accession>
<organism evidence="2 3">
    <name type="scientific">Mycena sanguinolenta</name>
    <dbReference type="NCBI Taxonomy" id="230812"/>
    <lineage>
        <taxon>Eukaryota</taxon>
        <taxon>Fungi</taxon>
        <taxon>Dikarya</taxon>
        <taxon>Basidiomycota</taxon>
        <taxon>Agaricomycotina</taxon>
        <taxon>Agaricomycetes</taxon>
        <taxon>Agaricomycetidae</taxon>
        <taxon>Agaricales</taxon>
        <taxon>Marasmiineae</taxon>
        <taxon>Mycenaceae</taxon>
        <taxon>Mycena</taxon>
    </lineage>
</organism>
<dbReference type="AlphaFoldDB" id="A0A8H6Z3I7"/>
<keyword evidence="3" id="KW-1185">Reference proteome</keyword>
<feature type="region of interest" description="Disordered" evidence="1">
    <location>
        <begin position="35"/>
        <end position="68"/>
    </location>
</feature>
<dbReference type="Proteomes" id="UP000623467">
    <property type="component" value="Unassembled WGS sequence"/>
</dbReference>
<protein>
    <submittedName>
        <fullName evidence="2">Uncharacterized protein</fullName>
    </submittedName>
</protein>
<feature type="compositionally biased region" description="Basic and acidic residues" evidence="1">
    <location>
        <begin position="35"/>
        <end position="61"/>
    </location>
</feature>
<evidence type="ECO:0000313" key="3">
    <source>
        <dbReference type="Proteomes" id="UP000623467"/>
    </source>
</evidence>
<name>A0A8H6Z3I7_9AGAR</name>
<evidence type="ECO:0000256" key="1">
    <source>
        <dbReference type="SAM" id="MobiDB-lite"/>
    </source>
</evidence>
<comment type="caution">
    <text evidence="2">The sequence shown here is derived from an EMBL/GenBank/DDBJ whole genome shotgun (WGS) entry which is preliminary data.</text>
</comment>
<gene>
    <name evidence="2" type="ORF">MSAN_00661700</name>
</gene>
<reference evidence="2" key="1">
    <citation type="submission" date="2020-05" db="EMBL/GenBank/DDBJ databases">
        <title>Mycena genomes resolve the evolution of fungal bioluminescence.</title>
        <authorList>
            <person name="Tsai I.J."/>
        </authorList>
    </citation>
    <scope>NUCLEOTIDE SEQUENCE</scope>
    <source>
        <strain evidence="2">160909Yilan</strain>
    </source>
</reference>
<dbReference type="EMBL" id="JACAZH010000004">
    <property type="protein sequence ID" value="KAF7370304.1"/>
    <property type="molecule type" value="Genomic_DNA"/>
</dbReference>
<evidence type="ECO:0000313" key="2">
    <source>
        <dbReference type="EMBL" id="KAF7370304.1"/>
    </source>
</evidence>